<dbReference type="SUPFAM" id="SSF47928">
    <property type="entry name" value="N-terminal domain of the delta subunit of the F1F0-ATP synthase"/>
    <property type="match status" value="1"/>
</dbReference>
<keyword evidence="5 7" id="KW-0472">Membrane</keyword>
<gene>
    <name evidence="7 8" type="primary">atpH</name>
    <name evidence="8" type="ORF">IAB76_05840</name>
</gene>
<evidence type="ECO:0000256" key="1">
    <source>
        <dbReference type="ARBA" id="ARBA00004370"/>
    </source>
</evidence>
<evidence type="ECO:0000256" key="6">
    <source>
        <dbReference type="ARBA" id="ARBA00023310"/>
    </source>
</evidence>
<dbReference type="HAMAP" id="MF_01416">
    <property type="entry name" value="ATP_synth_delta_bact"/>
    <property type="match status" value="1"/>
</dbReference>
<keyword evidence="2 7" id="KW-0813">Transport</keyword>
<proteinExistence type="inferred from homology"/>
<reference evidence="8" key="1">
    <citation type="submission" date="2020-10" db="EMBL/GenBank/DDBJ databases">
        <authorList>
            <person name="Gilroy R."/>
        </authorList>
    </citation>
    <scope>NUCLEOTIDE SEQUENCE</scope>
    <source>
        <strain evidence="8">B3-1481</strain>
    </source>
</reference>
<keyword evidence="4 7" id="KW-0406">Ion transport</keyword>
<keyword evidence="7" id="KW-0139">CF(1)</keyword>
<name>A0A9D9IYV7_9BACT</name>
<protein>
    <recommendedName>
        <fullName evidence="7">ATP synthase subunit delta</fullName>
    </recommendedName>
    <alternativeName>
        <fullName evidence="7">ATP synthase F(1) sector subunit delta</fullName>
    </alternativeName>
    <alternativeName>
        <fullName evidence="7">F-type ATPase subunit delta</fullName>
        <shortName evidence="7">F-ATPase subunit delta</shortName>
    </alternativeName>
</protein>
<evidence type="ECO:0000313" key="8">
    <source>
        <dbReference type="EMBL" id="MBO8480611.1"/>
    </source>
</evidence>
<dbReference type="GO" id="GO:0005886">
    <property type="term" value="C:plasma membrane"/>
    <property type="evidence" value="ECO:0007669"/>
    <property type="project" value="UniProtKB-SubCell"/>
</dbReference>
<accession>A0A9D9IYV7</accession>
<comment type="function">
    <text evidence="7">F(1)F(0) ATP synthase produces ATP from ADP in the presence of a proton or sodium gradient. F-type ATPases consist of two structural domains, F(1) containing the extramembraneous catalytic core and F(0) containing the membrane proton channel, linked together by a central stalk and a peripheral stalk. During catalysis, ATP synthesis in the catalytic domain of F(1) is coupled via a rotary mechanism of the central stalk subunits to proton translocation.</text>
</comment>
<dbReference type="EMBL" id="JADILW010000085">
    <property type="protein sequence ID" value="MBO8480611.1"/>
    <property type="molecule type" value="Genomic_DNA"/>
</dbReference>
<dbReference type="PANTHER" id="PTHR11910">
    <property type="entry name" value="ATP SYNTHASE DELTA CHAIN"/>
    <property type="match status" value="1"/>
</dbReference>
<evidence type="ECO:0000313" key="9">
    <source>
        <dbReference type="Proteomes" id="UP000823769"/>
    </source>
</evidence>
<evidence type="ECO:0000256" key="5">
    <source>
        <dbReference type="ARBA" id="ARBA00023136"/>
    </source>
</evidence>
<keyword evidence="3 7" id="KW-0375">Hydrogen ion transport</keyword>
<dbReference type="Pfam" id="PF00213">
    <property type="entry name" value="OSCP"/>
    <property type="match status" value="1"/>
</dbReference>
<dbReference type="GO" id="GO:0046933">
    <property type="term" value="F:proton-transporting ATP synthase activity, rotational mechanism"/>
    <property type="evidence" value="ECO:0007669"/>
    <property type="project" value="UniProtKB-UniRule"/>
</dbReference>
<organism evidence="8 9">
    <name type="scientific">Candidatus Cryptobacteroides avistercoris</name>
    <dbReference type="NCBI Taxonomy" id="2840758"/>
    <lineage>
        <taxon>Bacteria</taxon>
        <taxon>Pseudomonadati</taxon>
        <taxon>Bacteroidota</taxon>
        <taxon>Bacteroidia</taxon>
        <taxon>Bacteroidales</taxon>
        <taxon>Candidatus Cryptobacteroides</taxon>
    </lineage>
</organism>
<reference evidence="8" key="2">
    <citation type="journal article" date="2021" name="PeerJ">
        <title>Extensive microbial diversity within the chicken gut microbiome revealed by metagenomics and culture.</title>
        <authorList>
            <person name="Gilroy R."/>
            <person name="Ravi A."/>
            <person name="Getino M."/>
            <person name="Pursley I."/>
            <person name="Horton D.L."/>
            <person name="Alikhan N.F."/>
            <person name="Baker D."/>
            <person name="Gharbi K."/>
            <person name="Hall N."/>
            <person name="Watson M."/>
            <person name="Adriaenssens E.M."/>
            <person name="Foster-Nyarko E."/>
            <person name="Jarju S."/>
            <person name="Secka A."/>
            <person name="Antonio M."/>
            <person name="Oren A."/>
            <person name="Chaudhuri R.R."/>
            <person name="La Ragione R."/>
            <person name="Hildebrand F."/>
            <person name="Pallen M.J."/>
        </authorList>
    </citation>
    <scope>NUCLEOTIDE SEQUENCE</scope>
    <source>
        <strain evidence="8">B3-1481</strain>
    </source>
</reference>
<dbReference type="GO" id="GO:0045259">
    <property type="term" value="C:proton-transporting ATP synthase complex"/>
    <property type="evidence" value="ECO:0007669"/>
    <property type="project" value="UniProtKB-KW"/>
</dbReference>
<comment type="function">
    <text evidence="7">This protein is part of the stalk that links CF(0) to CF(1). It either transmits conformational changes from CF(0) to CF(1) or is implicated in proton conduction.</text>
</comment>
<evidence type="ECO:0000256" key="3">
    <source>
        <dbReference type="ARBA" id="ARBA00022781"/>
    </source>
</evidence>
<sequence length="158" mass="18642">MNAGILSVRYAKAFLEYTQETGHADRVFHQVNTLLKHPEVTPDKLEPELERFVELLVRNRRMEWLRFILRTYERMYYQSKGIKAVHLTSAVQSEALEQRLIRMLEKRFSCKVVLESVVDPSLIGGFVVRIDDYMLDASVRSKIESIRRQFIIQNNRIV</sequence>
<keyword evidence="6 7" id="KW-0066">ATP synthesis</keyword>
<dbReference type="InterPro" id="IPR026015">
    <property type="entry name" value="ATP_synth_OSCP/delta_N_sf"/>
</dbReference>
<dbReference type="AlphaFoldDB" id="A0A9D9IYV7"/>
<evidence type="ECO:0000256" key="7">
    <source>
        <dbReference type="HAMAP-Rule" id="MF_01416"/>
    </source>
</evidence>
<comment type="similarity">
    <text evidence="7">Belongs to the ATPase delta chain family.</text>
</comment>
<keyword evidence="7" id="KW-1003">Cell membrane</keyword>
<dbReference type="Proteomes" id="UP000823769">
    <property type="component" value="Unassembled WGS sequence"/>
</dbReference>
<dbReference type="NCBIfam" id="TIGR01145">
    <property type="entry name" value="ATP_synt_delta"/>
    <property type="match status" value="1"/>
</dbReference>
<evidence type="ECO:0000256" key="2">
    <source>
        <dbReference type="ARBA" id="ARBA00022448"/>
    </source>
</evidence>
<evidence type="ECO:0000256" key="4">
    <source>
        <dbReference type="ARBA" id="ARBA00023065"/>
    </source>
</evidence>
<comment type="caution">
    <text evidence="8">The sequence shown here is derived from an EMBL/GenBank/DDBJ whole genome shotgun (WGS) entry which is preliminary data.</text>
</comment>
<comment type="subcellular location">
    <subcellularLocation>
        <location evidence="7">Cell membrane</location>
        <topology evidence="7">Peripheral membrane protein</topology>
    </subcellularLocation>
    <subcellularLocation>
        <location evidence="1">Membrane</location>
    </subcellularLocation>
</comment>
<dbReference type="InterPro" id="IPR000711">
    <property type="entry name" value="ATPase_OSCP/dsu"/>
</dbReference>